<dbReference type="InterPro" id="IPR011249">
    <property type="entry name" value="Metalloenz_LuxS/M16"/>
</dbReference>
<comment type="similarity">
    <text evidence="1">Belongs to the peptidase M16 family.</text>
</comment>
<dbReference type="PANTHER" id="PTHR43690">
    <property type="entry name" value="NARDILYSIN"/>
    <property type="match status" value="1"/>
</dbReference>
<name>A0AAE0TCI0_9BIVA</name>
<dbReference type="GO" id="GO:0006508">
    <property type="term" value="P:proteolysis"/>
    <property type="evidence" value="ECO:0007669"/>
    <property type="project" value="UniProtKB-KW"/>
</dbReference>
<evidence type="ECO:0000256" key="4">
    <source>
        <dbReference type="ARBA" id="ARBA00022801"/>
    </source>
</evidence>
<comment type="caution">
    <text evidence="8">The sequence shown here is derived from an EMBL/GenBank/DDBJ whole genome shotgun (WGS) entry which is preliminary data.</text>
</comment>
<organism evidence="8 9">
    <name type="scientific">Potamilus streckersoni</name>
    <dbReference type="NCBI Taxonomy" id="2493646"/>
    <lineage>
        <taxon>Eukaryota</taxon>
        <taxon>Metazoa</taxon>
        <taxon>Spiralia</taxon>
        <taxon>Lophotrochozoa</taxon>
        <taxon>Mollusca</taxon>
        <taxon>Bivalvia</taxon>
        <taxon>Autobranchia</taxon>
        <taxon>Heteroconchia</taxon>
        <taxon>Palaeoheterodonta</taxon>
        <taxon>Unionida</taxon>
        <taxon>Unionoidea</taxon>
        <taxon>Unionidae</taxon>
        <taxon>Ambleminae</taxon>
        <taxon>Lampsilini</taxon>
        <taxon>Potamilus</taxon>
    </lineage>
</organism>
<dbReference type="Proteomes" id="UP001195483">
    <property type="component" value="Unassembled WGS sequence"/>
</dbReference>
<keyword evidence="3" id="KW-0479">Metal-binding</keyword>
<gene>
    <name evidence="8" type="ORF">CHS0354_035696</name>
</gene>
<dbReference type="GO" id="GO:0046872">
    <property type="term" value="F:metal ion binding"/>
    <property type="evidence" value="ECO:0007669"/>
    <property type="project" value="UniProtKB-KW"/>
</dbReference>
<evidence type="ECO:0000313" key="8">
    <source>
        <dbReference type="EMBL" id="KAK3607360.1"/>
    </source>
</evidence>
<dbReference type="EMBL" id="JAEAOA010002083">
    <property type="protein sequence ID" value="KAK3607360.1"/>
    <property type="molecule type" value="Genomic_DNA"/>
</dbReference>
<evidence type="ECO:0000313" key="9">
    <source>
        <dbReference type="Proteomes" id="UP001195483"/>
    </source>
</evidence>
<protein>
    <recommendedName>
        <fullName evidence="7">Peptidase M16 middle/third domain-containing protein</fullName>
    </recommendedName>
</protein>
<keyword evidence="9" id="KW-1185">Reference proteome</keyword>
<accession>A0AAE0TCI0</accession>
<evidence type="ECO:0000259" key="7">
    <source>
        <dbReference type="Pfam" id="PF16187"/>
    </source>
</evidence>
<dbReference type="FunFam" id="3.30.830.10:FF:000005">
    <property type="entry name" value="nardilysin isoform X1"/>
    <property type="match status" value="1"/>
</dbReference>
<dbReference type="PANTHER" id="PTHR43690:SF18">
    <property type="entry name" value="INSULIN-DEGRADING ENZYME-RELATED"/>
    <property type="match status" value="1"/>
</dbReference>
<keyword evidence="5" id="KW-0862">Zinc</keyword>
<evidence type="ECO:0000256" key="6">
    <source>
        <dbReference type="ARBA" id="ARBA00023049"/>
    </source>
</evidence>
<evidence type="ECO:0000256" key="2">
    <source>
        <dbReference type="ARBA" id="ARBA00022670"/>
    </source>
</evidence>
<reference evidence="8" key="2">
    <citation type="journal article" date="2021" name="Genome Biol. Evol.">
        <title>Developing a high-quality reference genome for a parasitic bivalve with doubly uniparental inheritance (Bivalvia: Unionida).</title>
        <authorList>
            <person name="Smith C.H."/>
        </authorList>
    </citation>
    <scope>NUCLEOTIDE SEQUENCE</scope>
    <source>
        <strain evidence="8">CHS0354</strain>
        <tissue evidence="8">Mantle</tissue>
    </source>
</reference>
<dbReference type="AlphaFoldDB" id="A0AAE0TCI0"/>
<dbReference type="SUPFAM" id="SSF63411">
    <property type="entry name" value="LuxS/MPP-like metallohydrolase"/>
    <property type="match status" value="2"/>
</dbReference>
<keyword evidence="4" id="KW-0378">Hydrolase</keyword>
<dbReference type="InterPro" id="IPR032632">
    <property type="entry name" value="Peptidase_M16_M"/>
</dbReference>
<reference evidence="8" key="1">
    <citation type="journal article" date="2021" name="Genome Biol. Evol.">
        <title>A High-Quality Reference Genome for a Parasitic Bivalve with Doubly Uniparental Inheritance (Bivalvia: Unionida).</title>
        <authorList>
            <person name="Smith C.H."/>
        </authorList>
    </citation>
    <scope>NUCLEOTIDE SEQUENCE</scope>
    <source>
        <strain evidence="8">CHS0354</strain>
    </source>
</reference>
<keyword evidence="2" id="KW-0645">Protease</keyword>
<dbReference type="GO" id="GO:0008237">
    <property type="term" value="F:metallopeptidase activity"/>
    <property type="evidence" value="ECO:0007669"/>
    <property type="project" value="UniProtKB-KW"/>
</dbReference>
<dbReference type="Pfam" id="PF16187">
    <property type="entry name" value="Peptidase_M16_M"/>
    <property type="match status" value="1"/>
</dbReference>
<evidence type="ECO:0000256" key="3">
    <source>
        <dbReference type="ARBA" id="ARBA00022723"/>
    </source>
</evidence>
<dbReference type="Gene3D" id="3.30.830.10">
    <property type="entry name" value="Metalloenzyme, LuxS/M16 peptidase-like"/>
    <property type="match status" value="2"/>
</dbReference>
<evidence type="ECO:0000256" key="5">
    <source>
        <dbReference type="ARBA" id="ARBA00022833"/>
    </source>
</evidence>
<feature type="domain" description="Peptidase M16 middle/third" evidence="7">
    <location>
        <begin position="68"/>
        <end position="267"/>
    </location>
</feature>
<keyword evidence="6" id="KW-0482">Metalloprotease</keyword>
<reference evidence="8" key="3">
    <citation type="submission" date="2023-05" db="EMBL/GenBank/DDBJ databases">
        <authorList>
            <person name="Smith C.H."/>
        </authorList>
    </citation>
    <scope>NUCLEOTIDE SEQUENCE</scope>
    <source>
        <strain evidence="8">CHS0354</strain>
        <tissue evidence="8">Mantle</tissue>
    </source>
</reference>
<evidence type="ECO:0000256" key="1">
    <source>
        <dbReference type="ARBA" id="ARBA00007261"/>
    </source>
</evidence>
<proteinExistence type="inferred from homology"/>
<dbReference type="InterPro" id="IPR050626">
    <property type="entry name" value="Peptidase_M16"/>
</dbReference>
<sequence>MTGGNYKQGFEMNSTWSSFCMSLTLTDQGMEHIEDVCSVIFEYLAMLKSEGVQKWYFEDLRQIEQTKFAWKEQEEPVDYVENVCEYMQLYPLEDLLTGFYLFLDYDEQLIKRCISHLQPDNCNIMVLSTTFKQTEECDQTEKWFGTEYSVSDIPQHLLDKWKNPDSNLSLHFPVRNCFIATDFSARECSGDDVNLYPKVIMQNDKCKFHYKKDEKFNVPKGYLNVHLMSPVAYQSLESMTLLDLYINILHQNLTEDNYPALMAGYNCQ</sequence>